<dbReference type="EMBL" id="CM042056">
    <property type="protein sequence ID" value="KAI3697923.1"/>
    <property type="molecule type" value="Genomic_DNA"/>
</dbReference>
<evidence type="ECO:0000313" key="2">
    <source>
        <dbReference type="Proteomes" id="UP001055879"/>
    </source>
</evidence>
<reference evidence="2" key="1">
    <citation type="journal article" date="2022" name="Mol. Ecol. Resour.">
        <title>The genomes of chicory, endive, great burdock and yacon provide insights into Asteraceae palaeo-polyploidization history and plant inulin production.</title>
        <authorList>
            <person name="Fan W."/>
            <person name="Wang S."/>
            <person name="Wang H."/>
            <person name="Wang A."/>
            <person name="Jiang F."/>
            <person name="Liu H."/>
            <person name="Zhao H."/>
            <person name="Xu D."/>
            <person name="Zhang Y."/>
        </authorList>
    </citation>
    <scope>NUCLEOTIDE SEQUENCE [LARGE SCALE GENOMIC DNA]</scope>
    <source>
        <strain evidence="2">cv. Niubang</strain>
    </source>
</reference>
<gene>
    <name evidence="1" type="ORF">L6452_31026</name>
</gene>
<name>A0ACB8ZKY4_ARCLA</name>
<reference evidence="1 2" key="2">
    <citation type="journal article" date="2022" name="Mol. Ecol. Resour.">
        <title>The genomes of chicory, endive, great burdock and yacon provide insights into Asteraceae paleo-polyploidization history and plant inulin production.</title>
        <authorList>
            <person name="Fan W."/>
            <person name="Wang S."/>
            <person name="Wang H."/>
            <person name="Wang A."/>
            <person name="Jiang F."/>
            <person name="Liu H."/>
            <person name="Zhao H."/>
            <person name="Xu D."/>
            <person name="Zhang Y."/>
        </authorList>
    </citation>
    <scope>NUCLEOTIDE SEQUENCE [LARGE SCALE GENOMIC DNA]</scope>
    <source>
        <strain evidence="2">cv. Niubang</strain>
    </source>
</reference>
<keyword evidence="2" id="KW-1185">Reference proteome</keyword>
<dbReference type="Proteomes" id="UP001055879">
    <property type="component" value="Linkage Group LG10"/>
</dbReference>
<accession>A0ACB8ZKY4</accession>
<organism evidence="1 2">
    <name type="scientific">Arctium lappa</name>
    <name type="common">Greater burdock</name>
    <name type="synonym">Lappa major</name>
    <dbReference type="NCBI Taxonomy" id="4217"/>
    <lineage>
        <taxon>Eukaryota</taxon>
        <taxon>Viridiplantae</taxon>
        <taxon>Streptophyta</taxon>
        <taxon>Embryophyta</taxon>
        <taxon>Tracheophyta</taxon>
        <taxon>Spermatophyta</taxon>
        <taxon>Magnoliopsida</taxon>
        <taxon>eudicotyledons</taxon>
        <taxon>Gunneridae</taxon>
        <taxon>Pentapetalae</taxon>
        <taxon>asterids</taxon>
        <taxon>campanulids</taxon>
        <taxon>Asterales</taxon>
        <taxon>Asteraceae</taxon>
        <taxon>Carduoideae</taxon>
        <taxon>Cardueae</taxon>
        <taxon>Arctiinae</taxon>
        <taxon>Arctium</taxon>
    </lineage>
</organism>
<sequence length="362" mass="41799">MIPLCGTECFFSFVLLLFLDWVTELVKWRSSRQENLGDYAKDFADFVYLQDARDSGDCNKIRVLMRFLTVLMCSKVVQPSSLVVVETLLSSAVIIVDDEKGNRSALQMIFSCFAMFTVGIGKALWFLSSVHCGCSSSLAYGVIRILTSFFVTMATVKFSKWLMFLPWEIKGWFGESFSTKSDANRCWMLLLCKCCDPDMITMAIGRPNCNPLISDWKFGLKSRVSCRIKYGMEYWMDLIDRWQYMIRYDLTYALLEIFVRFHTYCNNVMTFDLAGTKEIERVMVGIEVYLSIRRRVSERRERRVSDAGLSVFKDINKIDKVHVEHVSYTVLLVVNIFHIFFSVSLLERTASGSEAHIFFALV</sequence>
<protein>
    <submittedName>
        <fullName evidence="1">Uncharacterized protein</fullName>
    </submittedName>
</protein>
<evidence type="ECO:0000313" key="1">
    <source>
        <dbReference type="EMBL" id="KAI3697923.1"/>
    </source>
</evidence>
<proteinExistence type="predicted"/>
<comment type="caution">
    <text evidence="1">The sequence shown here is derived from an EMBL/GenBank/DDBJ whole genome shotgun (WGS) entry which is preliminary data.</text>
</comment>